<name>A0A2X3BCM1_9HELI</name>
<gene>
    <name evidence="1" type="ORF">NCTC13102_00820</name>
</gene>
<evidence type="ECO:0000313" key="1">
    <source>
        <dbReference type="EMBL" id="SQB98363.1"/>
    </source>
</evidence>
<organism evidence="1 2">
    <name type="scientific">Helicobacter fennelliae</name>
    <dbReference type="NCBI Taxonomy" id="215"/>
    <lineage>
        <taxon>Bacteria</taxon>
        <taxon>Pseudomonadati</taxon>
        <taxon>Campylobacterota</taxon>
        <taxon>Epsilonproteobacteria</taxon>
        <taxon>Campylobacterales</taxon>
        <taxon>Helicobacteraceae</taxon>
        <taxon>Helicobacter</taxon>
    </lineage>
</organism>
<accession>A0A2X3BCM1</accession>
<dbReference type="EMBL" id="UAWL01000006">
    <property type="protein sequence ID" value="SQB98363.1"/>
    <property type="molecule type" value="Genomic_DNA"/>
</dbReference>
<evidence type="ECO:0000313" key="2">
    <source>
        <dbReference type="Proteomes" id="UP000250166"/>
    </source>
</evidence>
<dbReference type="RefSeq" id="WP_112058498.1">
    <property type="nucleotide sequence ID" value="NZ_UAWL01000006.1"/>
</dbReference>
<sequence length="125" mass="14684">MRGDDNGYKKKINNLKDYAELAQASYFYFDLERYVLESDMSITLNEIISSNYNGKMAGEKEKIGKEYHFIGKKKLNGEFSEIQAKNFAERYEIYFHQANTASGFSATLFYDTQFRIIHINLWCIK</sequence>
<reference evidence="1 2" key="1">
    <citation type="submission" date="2018-06" db="EMBL/GenBank/DDBJ databases">
        <authorList>
            <consortium name="Pathogen Informatics"/>
            <person name="Doyle S."/>
        </authorList>
    </citation>
    <scope>NUCLEOTIDE SEQUENCE [LARGE SCALE GENOMIC DNA]</scope>
    <source>
        <strain evidence="1 2">NCTC13102</strain>
    </source>
</reference>
<dbReference type="Proteomes" id="UP000250166">
    <property type="component" value="Unassembled WGS sequence"/>
</dbReference>
<protein>
    <submittedName>
        <fullName evidence="1">Uncharacterized protein</fullName>
    </submittedName>
</protein>
<dbReference type="AlphaFoldDB" id="A0A2X3BCM1"/>
<proteinExistence type="predicted"/>